<comment type="similarity">
    <text evidence="1">Belongs to the mandelate racemase/muconate lactonizing enzyme family.</text>
</comment>
<dbReference type="Pfam" id="PF13378">
    <property type="entry name" value="MR_MLE_C"/>
    <property type="match status" value="1"/>
</dbReference>
<dbReference type="SFLD" id="SFLDG00180">
    <property type="entry name" value="muconate_cycloisomerase"/>
    <property type="match status" value="1"/>
</dbReference>
<evidence type="ECO:0000256" key="1">
    <source>
        <dbReference type="ARBA" id="ARBA00008031"/>
    </source>
</evidence>
<feature type="domain" description="Mandelate racemase/muconate lactonizing enzyme C-terminal" evidence="4">
    <location>
        <begin position="155"/>
        <end position="252"/>
    </location>
</feature>
<dbReference type="PANTHER" id="PTHR48073">
    <property type="entry name" value="O-SUCCINYLBENZOATE SYNTHASE-RELATED"/>
    <property type="match status" value="1"/>
</dbReference>
<dbReference type="Gene3D" id="3.20.20.120">
    <property type="entry name" value="Enolase-like C-terminal domain"/>
    <property type="match status" value="1"/>
</dbReference>
<dbReference type="GO" id="GO:0016854">
    <property type="term" value="F:racemase and epimerase activity"/>
    <property type="evidence" value="ECO:0007669"/>
    <property type="project" value="UniProtKB-ARBA"/>
</dbReference>
<dbReference type="InterPro" id="IPR034613">
    <property type="entry name" value="Muconate_cycloisomerase_anti"/>
</dbReference>
<dbReference type="RefSeq" id="WP_011565960.1">
    <property type="nucleotide sequence ID" value="NC_008148.1"/>
</dbReference>
<accession>Q1ARM6</accession>
<dbReference type="KEGG" id="rxy:Rxyl_3044"/>
<dbReference type="InterPro" id="IPR029017">
    <property type="entry name" value="Enolase-like_N"/>
</dbReference>
<organism evidence="5 6">
    <name type="scientific">Rubrobacter xylanophilus (strain DSM 9941 / JCM 11954 / NBRC 16129 / PRD-1)</name>
    <dbReference type="NCBI Taxonomy" id="266117"/>
    <lineage>
        <taxon>Bacteria</taxon>
        <taxon>Bacillati</taxon>
        <taxon>Actinomycetota</taxon>
        <taxon>Rubrobacteria</taxon>
        <taxon>Rubrobacterales</taxon>
        <taxon>Rubrobacteraceae</taxon>
        <taxon>Rubrobacter</taxon>
    </lineage>
</organism>
<dbReference type="PANTHER" id="PTHR48073:SF2">
    <property type="entry name" value="O-SUCCINYLBENZOATE SYNTHASE"/>
    <property type="match status" value="1"/>
</dbReference>
<keyword evidence="2" id="KW-0479">Metal-binding</keyword>
<dbReference type="SMART" id="SM00922">
    <property type="entry name" value="MR_MLE"/>
    <property type="match status" value="1"/>
</dbReference>
<dbReference type="SFLD" id="SFLDS00001">
    <property type="entry name" value="Enolase"/>
    <property type="match status" value="1"/>
</dbReference>
<proteinExistence type="inferred from homology"/>
<dbReference type="EMBL" id="CP000386">
    <property type="protein sequence ID" value="ABG05952.1"/>
    <property type="molecule type" value="Genomic_DNA"/>
</dbReference>
<dbReference type="SUPFAM" id="SSF51604">
    <property type="entry name" value="Enolase C-terminal domain-like"/>
    <property type="match status" value="1"/>
</dbReference>
<reference evidence="5 6" key="1">
    <citation type="submission" date="2006-06" db="EMBL/GenBank/DDBJ databases">
        <title>Complete sequence of Rubrobacter xylanophilus DSM 9941.</title>
        <authorList>
            <consortium name="US DOE Joint Genome Institute"/>
            <person name="Copeland A."/>
            <person name="Lucas S."/>
            <person name="Lapidus A."/>
            <person name="Barry K."/>
            <person name="Detter J.C."/>
            <person name="Glavina del Rio T."/>
            <person name="Hammon N."/>
            <person name="Israni S."/>
            <person name="Dalin E."/>
            <person name="Tice H."/>
            <person name="Pitluck S."/>
            <person name="Munk A.C."/>
            <person name="Brettin T."/>
            <person name="Bruce D."/>
            <person name="Han C."/>
            <person name="Tapia R."/>
            <person name="Gilna P."/>
            <person name="Schmutz J."/>
            <person name="Larimer F."/>
            <person name="Land M."/>
            <person name="Hauser L."/>
            <person name="Kyrpides N."/>
            <person name="Lykidis A."/>
            <person name="da Costa M.S."/>
            <person name="Rainey F.A."/>
            <person name="Empadinhas N."/>
            <person name="Jolivet E."/>
            <person name="Battista J.R."/>
            <person name="Richardson P."/>
        </authorList>
    </citation>
    <scope>NUCLEOTIDE SEQUENCE [LARGE SCALE GENOMIC DNA]</scope>
    <source>
        <strain evidence="6">DSM 9941 / NBRC 16129 / PRD-1</strain>
    </source>
</reference>
<dbReference type="GO" id="GO:0046872">
    <property type="term" value="F:metal ion binding"/>
    <property type="evidence" value="ECO:0007669"/>
    <property type="project" value="UniProtKB-KW"/>
</dbReference>
<dbReference type="STRING" id="266117.Rxyl_3044"/>
<evidence type="ECO:0000256" key="2">
    <source>
        <dbReference type="ARBA" id="ARBA00022723"/>
    </source>
</evidence>
<evidence type="ECO:0000313" key="5">
    <source>
        <dbReference type="EMBL" id="ABG05952.1"/>
    </source>
</evidence>
<dbReference type="CDD" id="cd03315">
    <property type="entry name" value="MLE_like"/>
    <property type="match status" value="1"/>
</dbReference>
<dbReference type="SUPFAM" id="SSF54826">
    <property type="entry name" value="Enolase N-terminal domain-like"/>
    <property type="match status" value="1"/>
</dbReference>
<sequence>MSAATRIRITDVETIPISLPLRREWRWRGLRGSLGRWVILRLHTDEGLVGLGEATPLPDWGGDFSRYAGETPGTVVHVVRDVLGPVVSGMSPFDVELIVERMDGAIRGHLYAKAAIEMALYDLQGKAAGLPAYDLLGGRYRSGVRVAHMIGLMDREEAVEEALAALEDGCTAFQIKASGDPGRDASVTHAVRDAVGPDALLRVDANQGYRRLGVKDAIRAVRNLEDAGADCVEQPTEGLPGMAAVTEAVDATIIADESAWQPQDVVELANNGAADAISVYVAKAGGLLRAKGVATVAGVFGLPCDVNGSLESGVGNAANVHLATACPAISLPSVIPVTSPAGGPHRTAGRYYADDVVTEPFVYRDGFLHAPGGPGLGIELDEEKLEAYRTG</sequence>
<dbReference type="InterPro" id="IPR036849">
    <property type="entry name" value="Enolase-like_C_sf"/>
</dbReference>
<keyword evidence="6" id="KW-1185">Reference proteome</keyword>
<dbReference type="AlphaFoldDB" id="Q1ARM6"/>
<dbReference type="Pfam" id="PF02746">
    <property type="entry name" value="MR_MLE_N"/>
    <property type="match status" value="1"/>
</dbReference>
<dbReference type="InterPro" id="IPR013341">
    <property type="entry name" value="Mandelate_racemase_N_dom"/>
</dbReference>
<evidence type="ECO:0000259" key="4">
    <source>
        <dbReference type="SMART" id="SM00922"/>
    </source>
</evidence>
<protein>
    <submittedName>
        <fullName evidence="5">Muconate cycloisomerase</fullName>
        <ecNumber evidence="5">5.5.1.1</ecNumber>
    </submittedName>
</protein>
<gene>
    <name evidence="5" type="ordered locus">Rxyl_3044</name>
</gene>
<dbReference type="InterPro" id="IPR029065">
    <property type="entry name" value="Enolase_C-like"/>
</dbReference>
<dbReference type="EC" id="5.5.1.1" evidence="5"/>
<dbReference type="Gene3D" id="3.30.390.10">
    <property type="entry name" value="Enolase-like, N-terminal domain"/>
    <property type="match status" value="1"/>
</dbReference>
<dbReference type="HOGENOM" id="CLU_030273_4_5_11"/>
<dbReference type="Proteomes" id="UP000006637">
    <property type="component" value="Chromosome"/>
</dbReference>
<dbReference type="PhylomeDB" id="Q1ARM6"/>
<name>Q1ARM6_RUBXD</name>
<evidence type="ECO:0000313" key="6">
    <source>
        <dbReference type="Proteomes" id="UP000006637"/>
    </source>
</evidence>
<dbReference type="eggNOG" id="COG4948">
    <property type="taxonomic scope" value="Bacteria"/>
</dbReference>
<evidence type="ECO:0000256" key="3">
    <source>
        <dbReference type="ARBA" id="ARBA00023235"/>
    </source>
</evidence>
<dbReference type="GO" id="GO:0018849">
    <property type="term" value="F:muconate cycloisomerase activity"/>
    <property type="evidence" value="ECO:0007669"/>
    <property type="project" value="UniProtKB-EC"/>
</dbReference>
<keyword evidence="3 5" id="KW-0413">Isomerase</keyword>
<dbReference type="InterPro" id="IPR013342">
    <property type="entry name" value="Mandelate_racemase_C"/>
</dbReference>